<dbReference type="InterPro" id="IPR051715">
    <property type="entry name" value="Intimin-Invasin_domain"/>
</dbReference>
<comment type="similarity">
    <text evidence="1">Belongs to the intimin/invasin family.</text>
</comment>
<keyword evidence="4" id="KW-1185">Reference proteome</keyword>
<protein>
    <submittedName>
        <fullName evidence="3">Fibronectin type III domain protein</fullName>
    </submittedName>
</protein>
<dbReference type="InterPro" id="IPR008964">
    <property type="entry name" value="Invasin/intimin_cell_adhesion"/>
</dbReference>
<gene>
    <name evidence="3" type="ORF">AKJ08_3690</name>
</gene>
<evidence type="ECO:0000313" key="3">
    <source>
        <dbReference type="EMBL" id="AKU93303.1"/>
    </source>
</evidence>
<dbReference type="Gene3D" id="2.60.40.1120">
    <property type="entry name" value="Carboxypeptidase-like, regulatory domain"/>
    <property type="match status" value="1"/>
</dbReference>
<dbReference type="InterPro" id="IPR013783">
    <property type="entry name" value="Ig-like_fold"/>
</dbReference>
<feature type="domain" description="Big-1" evidence="2">
    <location>
        <begin position="806"/>
        <end position="904"/>
    </location>
</feature>
<dbReference type="EMBL" id="CP012332">
    <property type="protein sequence ID" value="AKU93303.1"/>
    <property type="molecule type" value="Genomic_DNA"/>
</dbReference>
<dbReference type="PROSITE" id="PS51257">
    <property type="entry name" value="PROKAR_LIPOPROTEIN"/>
    <property type="match status" value="1"/>
</dbReference>
<reference evidence="3 4" key="1">
    <citation type="submission" date="2015-08" db="EMBL/GenBank/DDBJ databases">
        <authorList>
            <person name="Babu N.S."/>
            <person name="Beckwith C.J."/>
            <person name="Beseler K.G."/>
            <person name="Brison A."/>
            <person name="Carone J.V."/>
            <person name="Caskin T.P."/>
            <person name="Diamond M."/>
            <person name="Durham M.E."/>
            <person name="Foxe J.M."/>
            <person name="Go M."/>
            <person name="Henderson B.A."/>
            <person name="Jones I.B."/>
            <person name="McGettigan J.A."/>
            <person name="Micheletti S.J."/>
            <person name="Nasrallah M.E."/>
            <person name="Ortiz D."/>
            <person name="Piller C.R."/>
            <person name="Privatt S.R."/>
            <person name="Schneider S.L."/>
            <person name="Sharp S."/>
            <person name="Smith T.C."/>
            <person name="Stanton J.D."/>
            <person name="Ullery H.E."/>
            <person name="Wilson R.J."/>
            <person name="Serrano M.G."/>
            <person name="Buck G."/>
            <person name="Lee V."/>
            <person name="Wang Y."/>
            <person name="Carvalho R."/>
            <person name="Voegtly L."/>
            <person name="Shi R."/>
            <person name="Duckworth R."/>
            <person name="Johnson A."/>
            <person name="Loviza R."/>
            <person name="Walstead R."/>
            <person name="Shah Z."/>
            <person name="Kiflezghi M."/>
            <person name="Wade K."/>
            <person name="Ball S.L."/>
            <person name="Bradley K.W."/>
            <person name="Asai D.J."/>
            <person name="Bowman C.A."/>
            <person name="Russell D.A."/>
            <person name="Pope W.H."/>
            <person name="Jacobs-Sera D."/>
            <person name="Hendrix R.W."/>
            <person name="Hatfull G.F."/>
        </authorList>
    </citation>
    <scope>NUCLEOTIDE SEQUENCE [LARGE SCALE GENOMIC DNA]</scope>
    <source>
        <strain evidence="3 4">DSM 27710</strain>
    </source>
</reference>
<dbReference type="Gene3D" id="2.60.40.10">
    <property type="entry name" value="Immunoglobulins"/>
    <property type="match status" value="9"/>
</dbReference>
<accession>A0A0K1PID6</accession>
<dbReference type="SUPFAM" id="SSF49373">
    <property type="entry name" value="Invasin/intimin cell-adhesion fragments"/>
    <property type="match status" value="9"/>
</dbReference>
<dbReference type="PANTHER" id="PTHR39576">
    <property type="entry name" value="ATTACHING AND EFFACING PROTEIN HOMOLOG-RELATED-RELATED"/>
    <property type="match status" value="1"/>
</dbReference>
<evidence type="ECO:0000313" key="4">
    <source>
        <dbReference type="Proteomes" id="UP000055590"/>
    </source>
</evidence>
<organism evidence="3 4">
    <name type="scientific">Vulgatibacter incomptus</name>
    <dbReference type="NCBI Taxonomy" id="1391653"/>
    <lineage>
        <taxon>Bacteria</taxon>
        <taxon>Pseudomonadati</taxon>
        <taxon>Myxococcota</taxon>
        <taxon>Myxococcia</taxon>
        <taxon>Myxococcales</taxon>
        <taxon>Cystobacterineae</taxon>
        <taxon>Vulgatibacteraceae</taxon>
        <taxon>Vulgatibacter</taxon>
    </lineage>
</organism>
<dbReference type="RefSeq" id="WP_050727348.1">
    <property type="nucleotide sequence ID" value="NZ_CP012332.1"/>
</dbReference>
<sequence>MKRTVLFIGLLMFVMAGCSKETTDIKKPAPEGEVDPVRSTIVADPESGVVADGIDEVVLTISAKDRAGTAATNRSILVTSSLEQDVVTLSSDITDANGNASARISSVVAGRRIITVKVGQVPLGDSGRIMVDFVPGAAARLEFVAPPGDGQAGRALRPAVRVEVQDLHGNRILDANTDVTLALSDGSLSRTRAAEAGVASFDDVVIDTPNRASEGGYRLIATASGLETATSEEFRITTGVPSRLRFQTQPSSVAAGESLNFKVEVLDGAGNAVQDFSGPTPSIQARLLSNPTAAKLDGTVSVLATNGVATFSALSIGKSASGYTLVVSAPGFEGAESVPFAVTGSDPVGGSSRMTAGSALVVADGVSTSKLSIRVVDGKGNELPNAPVVLSTESEGVTFAPGNTLRTDAIGRAEAWVSSTVAGLATIKADVGGGALELTASVRFVAGAAGGTSTVVALDYDDLDLQTHPTADGVEEIEFLVTVIDANQNPVLGETVAISATGGANFWSETSSESNAMGLVTFKLRSDKAETKTIKAVVQGTTLPPVTVTFKPGAPDRGQSQLATGTPQTGIVGKPLGTAFGLRVRDKKGNLVPGADVTFAVATGGGQLIVGETGTPVPGPVTVAAGDNGIASVLLVLGTGAGAQTVSATAWSGQQGSPTPVTFTATANADTPTTIRFGQGPGVLTEGVTTTGTNVASGTAAVAAAQRLSVKVTDQHNNPVSGFQITFAVESAPDSFAALTTTAITTNATGDATVSSMTLSRKVGQNVFTAVRTTGTPALNGPSRYYVNVTPGNPAKIVIPTGTNVCVPSGNNQSGTVGTALTTTGAPLRLQVQVTDTNDNPIENQAVNFTPNTVADGGSFTSSMTNGNGCASTTYTLATTAGAKKAKAAVTGITSTAVFDATAVAGPVTDIAYDAGNNQTGTAGGPKLSNPISVILKDQYGNPVGGQPVTFAVVTGGGSLVSTGLSSTTAGANFGKATADWTLGTVAAPPSQDKNNSATATFGTLTPPVTFYATGRAGGVATLEPVSGNNQAAIVGTQLGAPLVIRAVDANSNPVPGATITYTVTGNGTVTPNVNPFRTDDNGLASATFRLGRVAGGTTNSVRFASGTPFVVFNAIANPGTATQFTMVSGNFQEAEAGTDLPLPVVLKVMDADNNAIEGRLVSFRIDAGGGTAGAASVATGPDGTASTGWTLGTTVGWGHVLVASTTGLPERAFVARATPPAGMDGALMAVAGDGEVAGAGSEFGSAMVVRLVDENGDAVAGKLVEFAADGPVTLTDGQAITDAEGLAWVFASADQAAADGPVTVTASVKDFNALPTELALEIAEPASDSCTAYGASFASFGASAVKLQKAAVYSAGTLGAHEVQVKVAPAVKGKPELGAVNAGVVMRCGAGTEQVAELRPTGLFVDGQEAKPGTFGNLSVLHVANAWTLDCNGELVVSVDDAVGGAFHSMVVQHAADGAFSGGVCGSATAAPAKASLFSVR</sequence>
<dbReference type="SMART" id="SM00634">
    <property type="entry name" value="BID_1"/>
    <property type="match status" value="7"/>
</dbReference>
<evidence type="ECO:0000259" key="2">
    <source>
        <dbReference type="PROSITE" id="PS51127"/>
    </source>
</evidence>
<proteinExistence type="inferred from homology"/>
<name>A0A0K1PID6_9BACT</name>
<dbReference type="PANTHER" id="PTHR39576:SF1">
    <property type="entry name" value="INVASIN"/>
    <property type="match status" value="1"/>
</dbReference>
<dbReference type="Pfam" id="PF02369">
    <property type="entry name" value="Big_1"/>
    <property type="match status" value="3"/>
</dbReference>
<dbReference type="STRING" id="1391653.AKJ08_3690"/>
<dbReference type="InterPro" id="IPR003344">
    <property type="entry name" value="Big_1_dom"/>
</dbReference>
<dbReference type="GO" id="GO:0009279">
    <property type="term" value="C:cell outer membrane"/>
    <property type="evidence" value="ECO:0007669"/>
    <property type="project" value="TreeGrafter"/>
</dbReference>
<feature type="domain" description="Big-1" evidence="2">
    <location>
        <begin position="351"/>
        <end position="445"/>
    </location>
</feature>
<dbReference type="PROSITE" id="PS51127">
    <property type="entry name" value="BIG1"/>
    <property type="match status" value="2"/>
</dbReference>
<dbReference type="PATRIC" id="fig|1391653.3.peg.3851"/>
<dbReference type="KEGG" id="vin:AKJ08_3690"/>
<evidence type="ECO:0000256" key="1">
    <source>
        <dbReference type="ARBA" id="ARBA00010116"/>
    </source>
</evidence>
<dbReference type="Proteomes" id="UP000055590">
    <property type="component" value="Chromosome"/>
</dbReference>